<dbReference type="Proteomes" id="UP001186104">
    <property type="component" value="Unassembled WGS sequence"/>
</dbReference>
<protein>
    <submittedName>
        <fullName evidence="2">DUF5708 family protein</fullName>
    </submittedName>
</protein>
<comment type="caution">
    <text evidence="2">The sequence shown here is derived from an EMBL/GenBank/DDBJ whole genome shotgun (WGS) entry which is preliminary data.</text>
</comment>
<keyword evidence="1" id="KW-1133">Transmembrane helix</keyword>
<keyword evidence="1" id="KW-0812">Transmembrane</keyword>
<keyword evidence="1" id="KW-0472">Membrane</keyword>
<gene>
    <name evidence="2" type="ORF">R3P93_06385</name>
</gene>
<reference evidence="2 3" key="1">
    <citation type="submission" date="2023-10" db="EMBL/GenBank/DDBJ databases">
        <title>Development of a sustainable strategy for remediation of hydrocarbon-contaminated territories based on the waste exchange concept.</title>
        <authorList>
            <person name="Krivoruchko A."/>
        </authorList>
    </citation>
    <scope>NUCLEOTIDE SEQUENCE [LARGE SCALE GENOMIC DNA]</scope>
    <source>
        <strain evidence="2 3">IEGM 1327</strain>
    </source>
</reference>
<dbReference type="InterPro" id="IPR043762">
    <property type="entry name" value="DUF5708"/>
</dbReference>
<accession>A0ABU4CXM1</accession>
<feature type="transmembrane region" description="Helical" evidence="1">
    <location>
        <begin position="7"/>
        <end position="25"/>
    </location>
</feature>
<evidence type="ECO:0000256" key="1">
    <source>
        <dbReference type="SAM" id="Phobius"/>
    </source>
</evidence>
<proteinExistence type="predicted"/>
<sequence length="66" mass="6873">MNKHDGALVVGIAMLIGGLVLFFAFRDVETPVIGLRQAGAVIAILGVIDIAATVVSKIGSTRPQDR</sequence>
<evidence type="ECO:0000313" key="2">
    <source>
        <dbReference type="EMBL" id="MDV6302185.1"/>
    </source>
</evidence>
<dbReference type="RefSeq" id="WP_149405161.1">
    <property type="nucleotide sequence ID" value="NZ_JAWLKF010000002.1"/>
</dbReference>
<name>A0ABU4CXM1_9NOCA</name>
<evidence type="ECO:0000313" key="3">
    <source>
        <dbReference type="Proteomes" id="UP001186104"/>
    </source>
</evidence>
<keyword evidence="3" id="KW-1185">Reference proteome</keyword>
<organism evidence="2 3">
    <name type="scientific">Rhodococcus cerastii</name>
    <dbReference type="NCBI Taxonomy" id="908616"/>
    <lineage>
        <taxon>Bacteria</taxon>
        <taxon>Bacillati</taxon>
        <taxon>Actinomycetota</taxon>
        <taxon>Actinomycetes</taxon>
        <taxon>Mycobacteriales</taxon>
        <taxon>Nocardiaceae</taxon>
        <taxon>Rhodococcus</taxon>
    </lineage>
</organism>
<dbReference type="EMBL" id="JAWLKF010000002">
    <property type="protein sequence ID" value="MDV6302185.1"/>
    <property type="molecule type" value="Genomic_DNA"/>
</dbReference>
<dbReference type="Pfam" id="PF18969">
    <property type="entry name" value="DUF5708"/>
    <property type="match status" value="1"/>
</dbReference>
<feature type="transmembrane region" description="Helical" evidence="1">
    <location>
        <begin position="37"/>
        <end position="56"/>
    </location>
</feature>